<dbReference type="OrthoDB" id="19224at2759"/>
<name>R7UGE5_CAPTE</name>
<dbReference type="Gene3D" id="1.25.10.10">
    <property type="entry name" value="Leucine-rich Repeat Variant"/>
    <property type="match status" value="1"/>
</dbReference>
<keyword evidence="2" id="KW-0053">Apoptosis</keyword>
<sequence>MAASIEELYKRFGVLADAKEDAGKHEDEFKFILKAVKGDANEKRLASQFIARFFKHFPSLSEQSLDAMFDLCEDEDVNIRKQAIKDLPTILKDAVELLPRVADVLTQLLQTDDPNEISLVHMSLLNLMKINIKDALHGLFGQILQGDELVRERAIKFLSAKLKVLPEEMLTKEVEAYIVTESKKILQDVTGGEFLAFINLLSGLKSMQTMLGRQGLLEIITEQADLDSPFEAADNDCVDRIMQCVKQAMPLFSKNVHSNKFLVYMSDQVLPNLSNVANQEDKVEENGSSEQVDAHLEILKLTAEMSTYCGPMENMDAHLGKVFDKLLEYMPLPPEGTIEEEDKDAEPKLQFSYVECLLYTFHQMGRHAPTFLTDESHAERLKDFKIRLQYFARGVQVYIRQLKTALQGKSGDALKTPENKIKVVALKITSNINTLIKDLFHQPPSYKSVVGLSFRPIAAKQSASTEFVGQKRSNYKPVSFDSEPAKKAFKGPREIYAPPSGKFSEKAGTFTPGGRGRGGFRGRGGRGGRGGFKRQW</sequence>
<dbReference type="HOGENOM" id="CLU_037809_1_0_1"/>
<protein>
    <recommendedName>
        <fullName evidence="7">Apoptosis inhibitor 5</fullName>
    </recommendedName>
</protein>
<gene>
    <name evidence="4" type="ORF">CAPTEDRAFT_153736</name>
</gene>
<dbReference type="EMBL" id="KB301365">
    <property type="protein sequence ID" value="ELU05589.1"/>
    <property type="molecule type" value="Genomic_DNA"/>
</dbReference>
<reference evidence="5" key="3">
    <citation type="submission" date="2015-06" db="UniProtKB">
        <authorList>
            <consortium name="EnsemblMetazoa"/>
        </authorList>
    </citation>
    <scope>IDENTIFICATION</scope>
</reference>
<dbReference type="InterPro" id="IPR011989">
    <property type="entry name" value="ARM-like"/>
</dbReference>
<dbReference type="Pfam" id="PF05918">
    <property type="entry name" value="API5"/>
    <property type="match status" value="1"/>
</dbReference>
<dbReference type="SUPFAM" id="SSF48371">
    <property type="entry name" value="ARM repeat"/>
    <property type="match status" value="1"/>
</dbReference>
<dbReference type="PANTHER" id="PTHR12758">
    <property type="entry name" value="APOPTOSIS INHIBITOR 5-RELATED"/>
    <property type="match status" value="1"/>
</dbReference>
<evidence type="ECO:0000313" key="5">
    <source>
        <dbReference type="EnsemblMetazoa" id="CapteP153736"/>
    </source>
</evidence>
<dbReference type="GO" id="GO:0003723">
    <property type="term" value="F:RNA binding"/>
    <property type="evidence" value="ECO:0007669"/>
    <property type="project" value="TreeGrafter"/>
</dbReference>
<comment type="similarity">
    <text evidence="1">Belongs to the API5 family.</text>
</comment>
<accession>R7UGE5</accession>
<evidence type="ECO:0000256" key="3">
    <source>
        <dbReference type="SAM" id="MobiDB-lite"/>
    </source>
</evidence>
<dbReference type="EnsemblMetazoa" id="CapteT153736">
    <property type="protein sequence ID" value="CapteP153736"/>
    <property type="gene ID" value="CapteG153736"/>
</dbReference>
<reference evidence="4 6" key="2">
    <citation type="journal article" date="2013" name="Nature">
        <title>Insights into bilaterian evolution from three spiralian genomes.</title>
        <authorList>
            <person name="Simakov O."/>
            <person name="Marletaz F."/>
            <person name="Cho S.J."/>
            <person name="Edsinger-Gonzales E."/>
            <person name="Havlak P."/>
            <person name="Hellsten U."/>
            <person name="Kuo D.H."/>
            <person name="Larsson T."/>
            <person name="Lv J."/>
            <person name="Arendt D."/>
            <person name="Savage R."/>
            <person name="Osoegawa K."/>
            <person name="de Jong P."/>
            <person name="Grimwood J."/>
            <person name="Chapman J.A."/>
            <person name="Shapiro H."/>
            <person name="Aerts A."/>
            <person name="Otillar R.P."/>
            <person name="Terry A.Y."/>
            <person name="Boore J.L."/>
            <person name="Grigoriev I.V."/>
            <person name="Lindberg D.R."/>
            <person name="Seaver E.C."/>
            <person name="Weisblat D.A."/>
            <person name="Putnam N.H."/>
            <person name="Rokhsar D.S."/>
        </authorList>
    </citation>
    <scope>NUCLEOTIDE SEQUENCE</scope>
    <source>
        <strain evidence="4 6">I ESC-2004</strain>
    </source>
</reference>
<evidence type="ECO:0000313" key="6">
    <source>
        <dbReference type="Proteomes" id="UP000014760"/>
    </source>
</evidence>
<dbReference type="OMA" id="RCIKFLA"/>
<dbReference type="PANTHER" id="PTHR12758:SF19">
    <property type="entry name" value="APOPTOSIS INHIBITOR 5"/>
    <property type="match status" value="1"/>
</dbReference>
<feature type="compositionally biased region" description="Basic residues" evidence="3">
    <location>
        <begin position="518"/>
        <end position="536"/>
    </location>
</feature>
<dbReference type="EMBL" id="AMQN01007775">
    <property type="status" value="NOT_ANNOTATED_CDS"/>
    <property type="molecule type" value="Genomic_DNA"/>
</dbReference>
<dbReference type="GO" id="GO:0006915">
    <property type="term" value="P:apoptotic process"/>
    <property type="evidence" value="ECO:0007669"/>
    <property type="project" value="UniProtKB-KW"/>
</dbReference>
<dbReference type="AlphaFoldDB" id="R7UGE5"/>
<feature type="region of interest" description="Disordered" evidence="3">
    <location>
        <begin position="492"/>
        <end position="536"/>
    </location>
</feature>
<organism evidence="4">
    <name type="scientific">Capitella teleta</name>
    <name type="common">Polychaete worm</name>
    <dbReference type="NCBI Taxonomy" id="283909"/>
    <lineage>
        <taxon>Eukaryota</taxon>
        <taxon>Metazoa</taxon>
        <taxon>Spiralia</taxon>
        <taxon>Lophotrochozoa</taxon>
        <taxon>Annelida</taxon>
        <taxon>Polychaeta</taxon>
        <taxon>Sedentaria</taxon>
        <taxon>Scolecida</taxon>
        <taxon>Capitellidae</taxon>
        <taxon>Capitella</taxon>
    </lineage>
</organism>
<proteinExistence type="inferred from homology"/>
<evidence type="ECO:0000313" key="4">
    <source>
        <dbReference type="EMBL" id="ELU05589.1"/>
    </source>
</evidence>
<evidence type="ECO:0000256" key="2">
    <source>
        <dbReference type="ARBA" id="ARBA00022703"/>
    </source>
</evidence>
<evidence type="ECO:0008006" key="7">
    <source>
        <dbReference type="Google" id="ProtNLM"/>
    </source>
</evidence>
<dbReference type="GO" id="GO:0043066">
    <property type="term" value="P:negative regulation of apoptotic process"/>
    <property type="evidence" value="ECO:0007669"/>
    <property type="project" value="TreeGrafter"/>
</dbReference>
<dbReference type="STRING" id="283909.R7UGE5"/>
<dbReference type="InterPro" id="IPR016024">
    <property type="entry name" value="ARM-type_fold"/>
</dbReference>
<dbReference type="InterPro" id="IPR008383">
    <property type="entry name" value="API5"/>
</dbReference>
<reference evidence="6" key="1">
    <citation type="submission" date="2012-12" db="EMBL/GenBank/DDBJ databases">
        <authorList>
            <person name="Hellsten U."/>
            <person name="Grimwood J."/>
            <person name="Chapman J.A."/>
            <person name="Shapiro H."/>
            <person name="Aerts A."/>
            <person name="Otillar R.P."/>
            <person name="Terry A.Y."/>
            <person name="Boore J.L."/>
            <person name="Simakov O."/>
            <person name="Marletaz F."/>
            <person name="Cho S.-J."/>
            <person name="Edsinger-Gonzales E."/>
            <person name="Havlak P."/>
            <person name="Kuo D.-H."/>
            <person name="Larsson T."/>
            <person name="Lv J."/>
            <person name="Arendt D."/>
            <person name="Savage R."/>
            <person name="Osoegawa K."/>
            <person name="de Jong P."/>
            <person name="Lindberg D.R."/>
            <person name="Seaver E.C."/>
            <person name="Weisblat D.A."/>
            <person name="Putnam N.H."/>
            <person name="Grigoriev I.V."/>
            <person name="Rokhsar D.S."/>
        </authorList>
    </citation>
    <scope>NUCLEOTIDE SEQUENCE</scope>
    <source>
        <strain evidence="6">I ESC-2004</strain>
    </source>
</reference>
<dbReference type="Proteomes" id="UP000014760">
    <property type="component" value="Unassembled WGS sequence"/>
</dbReference>
<keyword evidence="6" id="KW-1185">Reference proteome</keyword>
<evidence type="ECO:0000256" key="1">
    <source>
        <dbReference type="ARBA" id="ARBA00009515"/>
    </source>
</evidence>
<dbReference type="GO" id="GO:0005634">
    <property type="term" value="C:nucleus"/>
    <property type="evidence" value="ECO:0007669"/>
    <property type="project" value="TreeGrafter"/>
</dbReference>
<dbReference type="FunCoup" id="R7UGE5">
    <property type="interactions" value="2725"/>
</dbReference>